<reference evidence="2 3" key="1">
    <citation type="submission" date="2016-12" db="EMBL/GenBank/DDBJ databases">
        <title>The genomes of Aspergillus section Nigri reveals drivers in fungal speciation.</title>
        <authorList>
            <consortium name="DOE Joint Genome Institute"/>
            <person name="Vesth T.C."/>
            <person name="Nybo J."/>
            <person name="Theobald S."/>
            <person name="Brandl J."/>
            <person name="Frisvad J.C."/>
            <person name="Nielsen K.F."/>
            <person name="Lyhne E.K."/>
            <person name="Kogle M.E."/>
            <person name="Kuo A."/>
            <person name="Riley R."/>
            <person name="Clum A."/>
            <person name="Nolan M."/>
            <person name="Lipzen A."/>
            <person name="Salamov A."/>
            <person name="Henrissat B."/>
            <person name="Wiebenga A."/>
            <person name="De Vries R.P."/>
            <person name="Grigoriev I.V."/>
            <person name="Mortensen U.H."/>
            <person name="Andersen M.R."/>
            <person name="Baker S.E."/>
        </authorList>
    </citation>
    <scope>NUCLEOTIDE SEQUENCE [LARGE SCALE GENOMIC DNA]</scope>
    <source>
        <strain evidence="2 3">CBS 117.55</strain>
    </source>
</reference>
<keyword evidence="1" id="KW-0472">Membrane</keyword>
<dbReference type="Proteomes" id="UP000247233">
    <property type="component" value="Unassembled WGS sequence"/>
</dbReference>
<keyword evidence="3" id="KW-1185">Reference proteome</keyword>
<evidence type="ECO:0000313" key="3">
    <source>
        <dbReference type="Proteomes" id="UP000247233"/>
    </source>
</evidence>
<feature type="transmembrane region" description="Helical" evidence="1">
    <location>
        <begin position="48"/>
        <end position="69"/>
    </location>
</feature>
<dbReference type="AlphaFoldDB" id="A0A317VLD5"/>
<accession>A0A317VLD5</accession>
<dbReference type="GeneID" id="37060069"/>
<keyword evidence="1" id="KW-0812">Transmembrane</keyword>
<gene>
    <name evidence="2" type="ORF">BO70DRAFT_105436</name>
</gene>
<protein>
    <submittedName>
        <fullName evidence="2">Uncharacterized protein</fullName>
    </submittedName>
</protein>
<dbReference type="EMBL" id="MSFL01000023">
    <property type="protein sequence ID" value="PWY74379.1"/>
    <property type="molecule type" value="Genomic_DNA"/>
</dbReference>
<organism evidence="2 3">
    <name type="scientific">Aspergillus heteromorphus CBS 117.55</name>
    <dbReference type="NCBI Taxonomy" id="1448321"/>
    <lineage>
        <taxon>Eukaryota</taxon>
        <taxon>Fungi</taxon>
        <taxon>Dikarya</taxon>
        <taxon>Ascomycota</taxon>
        <taxon>Pezizomycotina</taxon>
        <taxon>Eurotiomycetes</taxon>
        <taxon>Eurotiomycetidae</taxon>
        <taxon>Eurotiales</taxon>
        <taxon>Aspergillaceae</taxon>
        <taxon>Aspergillus</taxon>
        <taxon>Aspergillus subgen. Circumdati</taxon>
    </lineage>
</organism>
<dbReference type="RefSeq" id="XP_025397026.1">
    <property type="nucleotide sequence ID" value="XM_025537832.1"/>
</dbReference>
<proteinExistence type="predicted"/>
<evidence type="ECO:0000256" key="1">
    <source>
        <dbReference type="SAM" id="Phobius"/>
    </source>
</evidence>
<dbReference type="VEuPathDB" id="FungiDB:BO70DRAFT_105436"/>
<keyword evidence="1" id="KW-1133">Transmembrane helix</keyword>
<comment type="caution">
    <text evidence="2">The sequence shown here is derived from an EMBL/GenBank/DDBJ whole genome shotgun (WGS) entry which is preliminary data.</text>
</comment>
<evidence type="ECO:0000313" key="2">
    <source>
        <dbReference type="EMBL" id="PWY74379.1"/>
    </source>
</evidence>
<name>A0A317VLD5_9EURO</name>
<sequence>MRGLNDPNKTKQHDPMFFPLYPFAIHPSINHLSFSYLCARSVVILHDVFALFVALYFFFSLLITARAWIRGFRDSGTWGNSYEMEFIYSASACH</sequence>